<feature type="compositionally biased region" description="Low complexity" evidence="1">
    <location>
        <begin position="210"/>
        <end position="220"/>
    </location>
</feature>
<dbReference type="InterPro" id="IPR000387">
    <property type="entry name" value="Tyr_Pase_dom"/>
</dbReference>
<accession>A0A507AY65</accession>
<dbReference type="InterPro" id="IPR029021">
    <property type="entry name" value="Prot-tyrosine_phosphatase-like"/>
</dbReference>
<evidence type="ECO:0000313" key="3">
    <source>
        <dbReference type="EMBL" id="TPX09758.1"/>
    </source>
</evidence>
<dbReference type="OrthoDB" id="449382at2759"/>
<dbReference type="AlphaFoldDB" id="A0A507AY65"/>
<name>A0A507AY65_9PEZI</name>
<evidence type="ECO:0000313" key="4">
    <source>
        <dbReference type="Proteomes" id="UP000319257"/>
    </source>
</evidence>
<reference evidence="3 4" key="1">
    <citation type="submission" date="2019-06" db="EMBL/GenBank/DDBJ databases">
        <title>Draft genome sequence of the filamentous fungus Phialemoniopsis curvata isolated from diesel fuel.</title>
        <authorList>
            <person name="Varaljay V.A."/>
            <person name="Lyon W.J."/>
            <person name="Crouch A.L."/>
            <person name="Drake C.E."/>
            <person name="Hollomon J.M."/>
            <person name="Nadeau L.J."/>
            <person name="Nunn H.S."/>
            <person name="Stevenson B.S."/>
            <person name="Bojanowski C.L."/>
            <person name="Crookes-Goodson W.J."/>
        </authorList>
    </citation>
    <scope>NUCLEOTIDE SEQUENCE [LARGE SCALE GENOMIC DNA]</scope>
    <source>
        <strain evidence="3 4">D216</strain>
    </source>
</reference>
<dbReference type="InterPro" id="IPR026893">
    <property type="entry name" value="Tyr/Ser_Pase_IphP-type"/>
</dbReference>
<feature type="compositionally biased region" description="Low complexity" evidence="1">
    <location>
        <begin position="98"/>
        <end position="111"/>
    </location>
</feature>
<organism evidence="3 4">
    <name type="scientific">Thyridium curvatum</name>
    <dbReference type="NCBI Taxonomy" id="1093900"/>
    <lineage>
        <taxon>Eukaryota</taxon>
        <taxon>Fungi</taxon>
        <taxon>Dikarya</taxon>
        <taxon>Ascomycota</taxon>
        <taxon>Pezizomycotina</taxon>
        <taxon>Sordariomycetes</taxon>
        <taxon>Sordariomycetidae</taxon>
        <taxon>Thyridiales</taxon>
        <taxon>Thyridiaceae</taxon>
        <taxon>Thyridium</taxon>
    </lineage>
</organism>
<dbReference type="EMBL" id="SKBQ01000063">
    <property type="protein sequence ID" value="TPX09758.1"/>
    <property type="molecule type" value="Genomic_DNA"/>
</dbReference>
<feature type="region of interest" description="Disordered" evidence="1">
    <location>
        <begin position="98"/>
        <end position="122"/>
    </location>
</feature>
<dbReference type="GO" id="GO:0004721">
    <property type="term" value="F:phosphoprotein phosphatase activity"/>
    <property type="evidence" value="ECO:0007669"/>
    <property type="project" value="InterPro"/>
</dbReference>
<evidence type="ECO:0000256" key="1">
    <source>
        <dbReference type="SAM" id="MobiDB-lite"/>
    </source>
</evidence>
<dbReference type="Gene3D" id="3.90.190.10">
    <property type="entry name" value="Protein tyrosine phosphatase superfamily"/>
    <property type="match status" value="1"/>
</dbReference>
<gene>
    <name evidence="3" type="ORF">E0L32_009097</name>
</gene>
<dbReference type="GeneID" id="41976544"/>
<dbReference type="PANTHER" id="PTHR31126">
    <property type="entry name" value="TYROSINE-PROTEIN PHOSPHATASE"/>
    <property type="match status" value="1"/>
</dbReference>
<dbReference type="PROSITE" id="PS00383">
    <property type="entry name" value="TYR_PHOSPHATASE_1"/>
    <property type="match status" value="1"/>
</dbReference>
<protein>
    <recommendedName>
        <fullName evidence="2">Tyrosine specific protein phosphatases domain-containing protein</fullName>
    </recommendedName>
</protein>
<dbReference type="STRING" id="1093900.A0A507AY65"/>
<dbReference type="PANTHER" id="PTHR31126:SF1">
    <property type="entry name" value="TYROSINE SPECIFIC PROTEIN PHOSPHATASES DOMAIN-CONTAINING PROTEIN"/>
    <property type="match status" value="1"/>
</dbReference>
<evidence type="ECO:0000259" key="2">
    <source>
        <dbReference type="PROSITE" id="PS50056"/>
    </source>
</evidence>
<comment type="caution">
    <text evidence="3">The sequence shown here is derived from an EMBL/GenBank/DDBJ whole genome shotgun (WGS) entry which is preliminary data.</text>
</comment>
<feature type="region of interest" description="Disordered" evidence="1">
    <location>
        <begin position="28"/>
        <end position="47"/>
    </location>
</feature>
<sequence length="363" mass="39401">MATTPRPDPPLPSPPFIHIEGLPNFRDIGGYPITTTTSGGPGPAKKMVRRGLVYRSSEPSRLTDQGVAKLQQLGVAKVYDLRSEVEVSKAAAAAEAAEAEQQQQQQQQQAADRAGTEQKQFHHAGTYKVKEWEGAERVFVPVFLDEDYSPEAMAVRFKNFAHEGAEGFVRAYTRILDLGAQESHPHQPFRTILSHLAQPPSPPPPPPPTTSSSSPSAATAAPPPILIHCTAGKDRTGVIIALLLSLAGVPDEAVAHEYSLTDAGLADRKEEFVAGLLRSAALQGDREGASRMVSSRRENMLATLALIREKYGSVEQYVERECGLSADQVAQLRRNLTVDADEHVLDWEGHAEAHQKFVAADKL</sequence>
<dbReference type="PROSITE" id="PS50056">
    <property type="entry name" value="TYR_PHOSPHATASE_2"/>
    <property type="match status" value="1"/>
</dbReference>
<feature type="region of interest" description="Disordered" evidence="1">
    <location>
        <begin position="194"/>
        <end position="221"/>
    </location>
</feature>
<feature type="domain" description="Tyrosine specific protein phosphatases" evidence="2">
    <location>
        <begin position="223"/>
        <end position="273"/>
    </location>
</feature>
<feature type="compositionally biased region" description="Low complexity" evidence="1">
    <location>
        <begin position="29"/>
        <end position="38"/>
    </location>
</feature>
<keyword evidence="4" id="KW-1185">Reference proteome</keyword>
<feature type="compositionally biased region" description="Pro residues" evidence="1">
    <location>
        <begin position="199"/>
        <end position="209"/>
    </location>
</feature>
<dbReference type="InParanoid" id="A0A507AY65"/>
<dbReference type="SUPFAM" id="SSF52799">
    <property type="entry name" value="(Phosphotyrosine protein) phosphatases II"/>
    <property type="match status" value="1"/>
</dbReference>
<dbReference type="RefSeq" id="XP_030991469.1">
    <property type="nucleotide sequence ID" value="XM_031144025.1"/>
</dbReference>
<dbReference type="InterPro" id="IPR016130">
    <property type="entry name" value="Tyr_Pase_AS"/>
</dbReference>
<dbReference type="Proteomes" id="UP000319257">
    <property type="component" value="Unassembled WGS sequence"/>
</dbReference>
<dbReference type="Pfam" id="PF13350">
    <property type="entry name" value="Y_phosphatase3"/>
    <property type="match status" value="1"/>
</dbReference>
<proteinExistence type="predicted"/>